<proteinExistence type="predicted"/>
<sequence length="311" mass="32950">MAILRRPSSCRVALMGSLALSVLAGCVSAPAPDTAARASHLETPAPRIERKELIVGVTDDNVLVTFNGSAPEQILSRQPLQGLAPGEALVGIDYRVARGLLYGLSTQGRLLRIDRASGQTTPIGEPITMPAGARVGFDFNPTVDRIRVVTDASANMRLHPDTGAAVDGNPQQPGVQPDGALRYAPGDLLEGRPARIVAVGYTYNADNDKITTNYAIDAQTRHLSIMGSLEGTRPEVSPNTGLMRSVGPLVIDGFDDAAFDIADTNNRAYLATRRGVDRATRLYEVDLKSGQARFIGGVGQGVVLRGMAIEP</sequence>
<reference evidence="3 4" key="1">
    <citation type="submission" date="2018-05" db="EMBL/GenBank/DDBJ databases">
        <title>complete genome sequence of Aquabacterium olei NBRC 110486.</title>
        <authorList>
            <person name="Tang B."/>
            <person name="Chang J."/>
            <person name="Zhang L."/>
            <person name="Yang H."/>
        </authorList>
    </citation>
    <scope>NUCLEOTIDE SEQUENCE [LARGE SCALE GENOMIC DNA]</scope>
    <source>
        <strain evidence="3 4">NBRC 110486</strain>
    </source>
</reference>
<dbReference type="AlphaFoldDB" id="A0A2U8FMR7"/>
<gene>
    <name evidence="3" type="ORF">DEH84_01790</name>
</gene>
<dbReference type="Pfam" id="PF14339">
    <property type="entry name" value="DUF4394"/>
    <property type="match status" value="1"/>
</dbReference>
<dbReference type="PROSITE" id="PS51257">
    <property type="entry name" value="PROKAR_LIPOPROTEIN"/>
    <property type="match status" value="1"/>
</dbReference>
<dbReference type="InterPro" id="IPR025507">
    <property type="entry name" value="DUF4394"/>
</dbReference>
<dbReference type="KEGG" id="aon:DEH84_01790"/>
<evidence type="ECO:0000259" key="2">
    <source>
        <dbReference type="Pfam" id="PF14339"/>
    </source>
</evidence>
<dbReference type="EMBL" id="CP029210">
    <property type="protein sequence ID" value="AWI52305.1"/>
    <property type="molecule type" value="Genomic_DNA"/>
</dbReference>
<evidence type="ECO:0000256" key="1">
    <source>
        <dbReference type="SAM" id="SignalP"/>
    </source>
</evidence>
<feature type="domain" description="DUF4394" evidence="2">
    <location>
        <begin position="63"/>
        <end position="308"/>
    </location>
</feature>
<keyword evidence="1" id="KW-0732">Signal</keyword>
<protein>
    <recommendedName>
        <fullName evidence="2">DUF4394 domain-containing protein</fullName>
    </recommendedName>
</protein>
<evidence type="ECO:0000313" key="4">
    <source>
        <dbReference type="Proteomes" id="UP000244892"/>
    </source>
</evidence>
<keyword evidence="4" id="KW-1185">Reference proteome</keyword>
<feature type="signal peptide" evidence="1">
    <location>
        <begin position="1"/>
        <end position="24"/>
    </location>
</feature>
<dbReference type="OrthoDB" id="531718at2"/>
<dbReference type="RefSeq" id="WP_109034197.1">
    <property type="nucleotide sequence ID" value="NZ_CP029210.1"/>
</dbReference>
<accession>A0A2U8FMR7</accession>
<feature type="chain" id="PRO_5016155400" description="DUF4394 domain-containing protein" evidence="1">
    <location>
        <begin position="25"/>
        <end position="311"/>
    </location>
</feature>
<evidence type="ECO:0000313" key="3">
    <source>
        <dbReference type="EMBL" id="AWI52305.1"/>
    </source>
</evidence>
<name>A0A2U8FMR7_9BURK</name>
<organism evidence="3 4">
    <name type="scientific">Aquabacterium olei</name>
    <dbReference type="NCBI Taxonomy" id="1296669"/>
    <lineage>
        <taxon>Bacteria</taxon>
        <taxon>Pseudomonadati</taxon>
        <taxon>Pseudomonadota</taxon>
        <taxon>Betaproteobacteria</taxon>
        <taxon>Burkholderiales</taxon>
        <taxon>Aquabacterium</taxon>
    </lineage>
</organism>
<dbReference type="Proteomes" id="UP000244892">
    <property type="component" value="Chromosome"/>
</dbReference>